<dbReference type="Pfam" id="PF10824">
    <property type="entry name" value="T7SS_ESX_EspC"/>
    <property type="match status" value="1"/>
</dbReference>
<keyword evidence="3" id="KW-1185">Reference proteome</keyword>
<dbReference type="Gene3D" id="1.10.287.1060">
    <property type="entry name" value="ESAT-6-like"/>
    <property type="match status" value="1"/>
</dbReference>
<dbReference type="Proteomes" id="UP000658656">
    <property type="component" value="Unassembled WGS sequence"/>
</dbReference>
<evidence type="ECO:0008006" key="4">
    <source>
        <dbReference type="Google" id="ProtNLM"/>
    </source>
</evidence>
<dbReference type="OrthoDB" id="3688292at2"/>
<keyword evidence="1" id="KW-0175">Coiled coil</keyword>
<reference evidence="2" key="1">
    <citation type="journal article" date="2014" name="Int. J. Syst. Evol. Microbiol.">
        <title>Complete genome sequence of Corynebacterium casei LMG S-19264T (=DSM 44701T), isolated from a smear-ripened cheese.</title>
        <authorList>
            <consortium name="US DOE Joint Genome Institute (JGI-PGF)"/>
            <person name="Walter F."/>
            <person name="Albersmeier A."/>
            <person name="Kalinowski J."/>
            <person name="Ruckert C."/>
        </authorList>
    </citation>
    <scope>NUCLEOTIDE SEQUENCE</scope>
    <source>
        <strain evidence="2">CGMCC 4.7679</strain>
    </source>
</reference>
<evidence type="ECO:0000313" key="3">
    <source>
        <dbReference type="Proteomes" id="UP000658656"/>
    </source>
</evidence>
<name>A0A8H9MG07_9PSEU</name>
<organism evidence="2 3">
    <name type="scientific">Amycolatopsis bartoniae</name>
    <dbReference type="NCBI Taxonomy" id="941986"/>
    <lineage>
        <taxon>Bacteria</taxon>
        <taxon>Bacillati</taxon>
        <taxon>Actinomycetota</taxon>
        <taxon>Actinomycetes</taxon>
        <taxon>Pseudonocardiales</taxon>
        <taxon>Pseudonocardiaceae</taxon>
        <taxon>Amycolatopsis</taxon>
    </lineage>
</organism>
<dbReference type="AlphaFoldDB" id="A0A8H9MG07"/>
<proteinExistence type="predicted"/>
<dbReference type="EMBL" id="BNAV01000021">
    <property type="protein sequence ID" value="GHF87582.1"/>
    <property type="molecule type" value="Genomic_DNA"/>
</dbReference>
<evidence type="ECO:0000256" key="1">
    <source>
        <dbReference type="SAM" id="Coils"/>
    </source>
</evidence>
<accession>A0A8H9MG07</accession>
<evidence type="ECO:0000313" key="2">
    <source>
        <dbReference type="EMBL" id="GHF87582.1"/>
    </source>
</evidence>
<reference evidence="2" key="2">
    <citation type="submission" date="2020-09" db="EMBL/GenBank/DDBJ databases">
        <authorList>
            <person name="Sun Q."/>
            <person name="Zhou Y."/>
        </authorList>
    </citation>
    <scope>NUCLEOTIDE SEQUENCE</scope>
    <source>
        <strain evidence="2">CGMCC 4.7679</strain>
    </source>
</reference>
<sequence>MAPKDGYAVDIAALTKYSGELKGNKDAVSKVTDQVGEADVSDKSWGVVGLFVKQKYTDMLDDLKDLLKEMEDGLQSASDKIGTAAKAYKNKDDEHKQALSEIVKQLDDVVVRDLNA</sequence>
<dbReference type="GO" id="GO:0009306">
    <property type="term" value="P:protein secretion"/>
    <property type="evidence" value="ECO:0007669"/>
    <property type="project" value="InterPro"/>
</dbReference>
<feature type="coiled-coil region" evidence="1">
    <location>
        <begin position="53"/>
        <end position="80"/>
    </location>
</feature>
<gene>
    <name evidence="2" type="ORF">GCM10017566_71760</name>
</gene>
<dbReference type="InterPro" id="IPR022536">
    <property type="entry name" value="EspC"/>
</dbReference>
<comment type="caution">
    <text evidence="2">The sequence shown here is derived from an EMBL/GenBank/DDBJ whole genome shotgun (WGS) entry which is preliminary data.</text>
</comment>
<dbReference type="RefSeq" id="WP_145933190.1">
    <property type="nucleotide sequence ID" value="NZ_BNAV01000021.1"/>
</dbReference>
<protein>
    <recommendedName>
        <fullName evidence="4">ESX-1 secretion-associated protein</fullName>
    </recommendedName>
</protein>